<dbReference type="PANTHER" id="PTHR35004">
    <property type="entry name" value="TRANSPOSASE RV3428C-RELATED"/>
    <property type="match status" value="1"/>
</dbReference>
<protein>
    <submittedName>
        <fullName evidence="2">IS481 family transposase</fullName>
    </submittedName>
</protein>
<dbReference type="InterPro" id="IPR015378">
    <property type="entry name" value="Transposase-like_Mu_C"/>
</dbReference>
<organism evidence="2 3">
    <name type="scientific">Halochromatium glycolicum</name>
    <dbReference type="NCBI Taxonomy" id="85075"/>
    <lineage>
        <taxon>Bacteria</taxon>
        <taxon>Pseudomonadati</taxon>
        <taxon>Pseudomonadota</taxon>
        <taxon>Gammaproteobacteria</taxon>
        <taxon>Chromatiales</taxon>
        <taxon>Chromatiaceae</taxon>
        <taxon>Halochromatium</taxon>
    </lineage>
</organism>
<gene>
    <name evidence="2" type="ORF">CKO40_08175</name>
</gene>
<dbReference type="SUPFAM" id="SSF46689">
    <property type="entry name" value="Homeodomain-like"/>
    <property type="match status" value="1"/>
</dbReference>
<dbReference type="PROSITE" id="PS50994">
    <property type="entry name" value="INTEGRASE"/>
    <property type="match status" value="1"/>
</dbReference>
<keyword evidence="3" id="KW-1185">Reference proteome</keyword>
<reference evidence="2" key="1">
    <citation type="submission" date="2017-08" db="EMBL/GenBank/DDBJ databases">
        <authorList>
            <person name="Imhoff J.F."/>
            <person name="Rahn T."/>
            <person name="Kuenzel S."/>
            <person name="Neulinger S.C."/>
        </authorList>
    </citation>
    <scope>NUCLEOTIDE SEQUENCE</scope>
    <source>
        <strain evidence="2">DSM 11080</strain>
    </source>
</reference>
<sequence>MNDPDTERQREIALFRYGVIAELAQWPTDTKGLYAAIAAKAAREYTIPGSSRTRIAAETIRDWLKAYRRGGFEALLPKPRADRGQVRGLPPSVVEALLATKEGNPALSVQPVIRAVRERPDVPPDLPLPPSTVHRLLARHGLMERANTAGDPQDRRRFAFEHAGELWMSDVMHGPSVVVGERVRRKTYLIAFIDDATRVIPHAAFALSENTATFLPVLEQAILRRGLPKKLFVDNGANYRSKHLALVCAKLGIALIHARPYQPQGKGKIERWFKTVRAQLLTRLTEADLASLTALNRRLAGWIEGEYHHSPHRGLEGATPLEQWARTGSGVRFVEPDVDLADLFLLEAVRKVQKDRTVSLNGVLYEVEAALIGENVTLRFDPSAPPERPIQVCFQGERLAMARPVDTDANCFVKRDRPSRTVAVDGPVAEPAPSALRLREFADGDDDIGERR</sequence>
<accession>A0AAJ0U3B2</accession>
<dbReference type="Pfam" id="PF00665">
    <property type="entry name" value="rve"/>
    <property type="match status" value="1"/>
</dbReference>
<dbReference type="PANTHER" id="PTHR35004:SF6">
    <property type="entry name" value="TRANSPOSASE"/>
    <property type="match status" value="1"/>
</dbReference>
<evidence type="ECO:0000313" key="2">
    <source>
        <dbReference type="EMBL" id="MBK1704514.1"/>
    </source>
</evidence>
<dbReference type="EMBL" id="NRSJ01000011">
    <property type="protein sequence ID" value="MBK1704514.1"/>
    <property type="molecule type" value="Genomic_DNA"/>
</dbReference>
<dbReference type="Pfam" id="PF09299">
    <property type="entry name" value="Mu-transpos_C"/>
    <property type="match status" value="1"/>
</dbReference>
<feature type="domain" description="Integrase catalytic" evidence="1">
    <location>
        <begin position="148"/>
        <end position="328"/>
    </location>
</feature>
<comment type="caution">
    <text evidence="2">The sequence shown here is derived from an EMBL/GenBank/DDBJ whole genome shotgun (WGS) entry which is preliminary data.</text>
</comment>
<evidence type="ECO:0000259" key="1">
    <source>
        <dbReference type="PROSITE" id="PS50994"/>
    </source>
</evidence>
<dbReference type="InterPro" id="IPR001584">
    <property type="entry name" value="Integrase_cat-core"/>
</dbReference>
<dbReference type="Proteomes" id="UP001296776">
    <property type="component" value="Unassembled WGS sequence"/>
</dbReference>
<dbReference type="InterPro" id="IPR009057">
    <property type="entry name" value="Homeodomain-like_sf"/>
</dbReference>
<dbReference type="GO" id="GO:0015074">
    <property type="term" value="P:DNA integration"/>
    <property type="evidence" value="ECO:0007669"/>
    <property type="project" value="InterPro"/>
</dbReference>
<dbReference type="SUPFAM" id="SSF53098">
    <property type="entry name" value="Ribonuclease H-like"/>
    <property type="match status" value="1"/>
</dbReference>
<dbReference type="AlphaFoldDB" id="A0AAJ0U3B2"/>
<name>A0AAJ0U3B2_9GAMM</name>
<dbReference type="Gene3D" id="3.30.420.10">
    <property type="entry name" value="Ribonuclease H-like superfamily/Ribonuclease H"/>
    <property type="match status" value="1"/>
</dbReference>
<evidence type="ECO:0000313" key="3">
    <source>
        <dbReference type="Proteomes" id="UP001296776"/>
    </source>
</evidence>
<dbReference type="InterPro" id="IPR036397">
    <property type="entry name" value="RNaseH_sf"/>
</dbReference>
<reference evidence="2" key="2">
    <citation type="journal article" date="2020" name="Microorganisms">
        <title>Osmotic Adaptation and Compatible Solute Biosynthesis of Phototrophic Bacteria as Revealed from Genome Analyses.</title>
        <authorList>
            <person name="Imhoff J.F."/>
            <person name="Rahn T."/>
            <person name="Kunzel S."/>
            <person name="Keller A."/>
            <person name="Neulinger S.C."/>
        </authorList>
    </citation>
    <scope>NUCLEOTIDE SEQUENCE</scope>
    <source>
        <strain evidence="2">DSM 11080</strain>
    </source>
</reference>
<dbReference type="GO" id="GO:0003676">
    <property type="term" value="F:nucleic acid binding"/>
    <property type="evidence" value="ECO:0007669"/>
    <property type="project" value="InterPro"/>
</dbReference>
<dbReference type="Pfam" id="PF13565">
    <property type="entry name" value="HTH_32"/>
    <property type="match status" value="1"/>
</dbReference>
<dbReference type="InterPro" id="IPR012337">
    <property type="entry name" value="RNaseH-like_sf"/>
</dbReference>
<proteinExistence type="predicted"/>